<dbReference type="Gene3D" id="2.40.128.520">
    <property type="match status" value="1"/>
</dbReference>
<feature type="domain" description="DUF2147" evidence="1">
    <location>
        <begin position="33"/>
        <end position="132"/>
    </location>
</feature>
<gene>
    <name evidence="2" type="ORF">SD10_01575</name>
</gene>
<proteinExistence type="predicted"/>
<dbReference type="Pfam" id="PF09917">
    <property type="entry name" value="DUF2147"/>
    <property type="match status" value="1"/>
</dbReference>
<evidence type="ECO:0000259" key="1">
    <source>
        <dbReference type="Pfam" id="PF09917"/>
    </source>
</evidence>
<protein>
    <recommendedName>
        <fullName evidence="1">DUF2147 domain-containing protein</fullName>
    </recommendedName>
</protein>
<organism evidence="2 3">
    <name type="scientific">Spirosoma radiotolerans</name>
    <dbReference type="NCBI Taxonomy" id="1379870"/>
    <lineage>
        <taxon>Bacteria</taxon>
        <taxon>Pseudomonadati</taxon>
        <taxon>Bacteroidota</taxon>
        <taxon>Cytophagia</taxon>
        <taxon>Cytophagales</taxon>
        <taxon>Cytophagaceae</taxon>
        <taxon>Spirosoma</taxon>
    </lineage>
</organism>
<dbReference type="InterPro" id="IPR019223">
    <property type="entry name" value="DUF2147"/>
</dbReference>
<dbReference type="HOGENOM" id="CLU_1905441_0_0_10"/>
<name>A0A0E3ZSZ9_9BACT</name>
<dbReference type="Proteomes" id="UP000033054">
    <property type="component" value="Chromosome"/>
</dbReference>
<dbReference type="RefSeq" id="WP_046375375.1">
    <property type="nucleotide sequence ID" value="NZ_CP010429.1"/>
</dbReference>
<accession>A0A0E3ZSZ9</accession>
<dbReference type="EMBL" id="CP010429">
    <property type="protein sequence ID" value="AKD53784.1"/>
    <property type="molecule type" value="Genomic_DNA"/>
</dbReference>
<dbReference type="OrthoDB" id="960600at2"/>
<sequence>MLVVTRVCRIFLGLLIIALVGAVPDPPGDQILGRWLFPSQGSSVNIYRQGNRYFVRVAEVDQAGEKNYGLVKDSVLIRDLGYNGADWTGGRLTHPKTGMSLSVEVHMEEPRALTVTIYKGIKLLRKTFVMTRQ</sequence>
<evidence type="ECO:0000313" key="3">
    <source>
        <dbReference type="Proteomes" id="UP000033054"/>
    </source>
</evidence>
<keyword evidence="3" id="KW-1185">Reference proteome</keyword>
<dbReference type="PATRIC" id="fig|1379870.5.peg.345"/>
<reference evidence="2 3" key="1">
    <citation type="journal article" date="2014" name="Curr. Microbiol.">
        <title>Spirosoma radiotolerans sp. nov., a gamma-radiation-resistant bacterium isolated from gamma ray-irradiated soil.</title>
        <authorList>
            <person name="Lee J.J."/>
            <person name="Srinivasan S."/>
            <person name="Lim S."/>
            <person name="Joe M."/>
            <person name="Im S."/>
            <person name="Bae S.I."/>
            <person name="Park K.R."/>
            <person name="Han J.H."/>
            <person name="Park S.H."/>
            <person name="Joo B.M."/>
            <person name="Park S.J."/>
            <person name="Kim M.K."/>
        </authorList>
    </citation>
    <scope>NUCLEOTIDE SEQUENCE [LARGE SCALE GENOMIC DNA]</scope>
    <source>
        <strain evidence="2 3">DG5A</strain>
    </source>
</reference>
<dbReference type="KEGG" id="srd:SD10_01575"/>
<evidence type="ECO:0000313" key="2">
    <source>
        <dbReference type="EMBL" id="AKD53784.1"/>
    </source>
</evidence>
<dbReference type="AlphaFoldDB" id="A0A0E3ZSZ9"/>